<sequence>MNAAACMSHDVVHSQTVRAPLSAFRWVPDNDMEPARMSVVRSPREEVSFEDDGPALEVTNHTLAVSAATDGISTRPVSSFRGVGVAVRRGDGEPVFNLTLVHENPRLSIPLSTSTEAADVAREWQAWGKALNLPLLAVNEDGSVHAELTPLGVVLAERPSPRRRGSPLVGRRSRYARQRRAAAVGIR</sequence>
<gene>
    <name evidence="1" type="ORF">DLJ53_04115</name>
</gene>
<reference evidence="1 2" key="1">
    <citation type="submission" date="2018-05" db="EMBL/GenBank/DDBJ databases">
        <title>Acuticoccus sediminis sp. nov., isolated from deep-sea sediment of Indian Ocean.</title>
        <authorList>
            <person name="Liu X."/>
            <person name="Lai Q."/>
            <person name="Du Y."/>
            <person name="Sun F."/>
            <person name="Zhang X."/>
            <person name="Wang S."/>
            <person name="Shao Z."/>
        </authorList>
    </citation>
    <scope>NUCLEOTIDE SEQUENCE [LARGE SCALE GENOMIC DNA]</scope>
    <source>
        <strain evidence="1 2">PTG4-2</strain>
    </source>
</reference>
<dbReference type="EMBL" id="QHHQ01000001">
    <property type="protein sequence ID" value="RAI03676.1"/>
    <property type="molecule type" value="Genomic_DNA"/>
</dbReference>
<protein>
    <submittedName>
        <fullName evidence="1">Uncharacterized protein</fullName>
    </submittedName>
</protein>
<dbReference type="RefSeq" id="WP_111342589.1">
    <property type="nucleotide sequence ID" value="NZ_QHHQ01000001.1"/>
</dbReference>
<proteinExistence type="predicted"/>
<accession>A0A8B2P0J3</accession>
<evidence type="ECO:0000313" key="1">
    <source>
        <dbReference type="EMBL" id="RAI03676.1"/>
    </source>
</evidence>
<dbReference type="OrthoDB" id="8449893at2"/>
<dbReference type="Pfam" id="PF19596">
    <property type="entry name" value="DUF6101"/>
    <property type="match status" value="1"/>
</dbReference>
<name>A0A8B2P0J3_9HYPH</name>
<comment type="caution">
    <text evidence="1">The sequence shown here is derived from an EMBL/GenBank/DDBJ whole genome shotgun (WGS) entry which is preliminary data.</text>
</comment>
<dbReference type="Proteomes" id="UP000249590">
    <property type="component" value="Unassembled WGS sequence"/>
</dbReference>
<evidence type="ECO:0000313" key="2">
    <source>
        <dbReference type="Proteomes" id="UP000249590"/>
    </source>
</evidence>
<dbReference type="InterPro" id="IPR046083">
    <property type="entry name" value="DUF6101"/>
</dbReference>
<dbReference type="AlphaFoldDB" id="A0A8B2P0J3"/>
<keyword evidence="2" id="KW-1185">Reference proteome</keyword>
<organism evidence="1 2">
    <name type="scientific">Acuticoccus sediminis</name>
    <dbReference type="NCBI Taxonomy" id="2184697"/>
    <lineage>
        <taxon>Bacteria</taxon>
        <taxon>Pseudomonadati</taxon>
        <taxon>Pseudomonadota</taxon>
        <taxon>Alphaproteobacteria</taxon>
        <taxon>Hyphomicrobiales</taxon>
        <taxon>Amorphaceae</taxon>
        <taxon>Acuticoccus</taxon>
    </lineage>
</organism>